<dbReference type="Proteomes" id="UP001634394">
    <property type="component" value="Unassembled WGS sequence"/>
</dbReference>
<evidence type="ECO:0000256" key="1">
    <source>
        <dbReference type="SAM" id="MobiDB-lite"/>
    </source>
</evidence>
<feature type="signal peptide" evidence="2">
    <location>
        <begin position="1"/>
        <end position="22"/>
    </location>
</feature>
<proteinExistence type="predicted"/>
<dbReference type="EMBL" id="JBJQND010000016">
    <property type="protein sequence ID" value="KAL3846631.1"/>
    <property type="molecule type" value="Genomic_DNA"/>
</dbReference>
<reference evidence="3 4" key="1">
    <citation type="submission" date="2024-11" db="EMBL/GenBank/DDBJ databases">
        <title>Chromosome-level genome assembly of the freshwater bivalve Anodonta woodiana.</title>
        <authorList>
            <person name="Chen X."/>
        </authorList>
    </citation>
    <scope>NUCLEOTIDE SEQUENCE [LARGE SCALE GENOMIC DNA]</scope>
    <source>
        <strain evidence="3">MN2024</strain>
        <tissue evidence="3">Gills</tissue>
    </source>
</reference>
<accession>A0ABD3UCW7</accession>
<evidence type="ECO:0000313" key="3">
    <source>
        <dbReference type="EMBL" id="KAL3846631.1"/>
    </source>
</evidence>
<dbReference type="AlphaFoldDB" id="A0ABD3UCW7"/>
<sequence length="461" mass="51955">MTTMSFIPFMYCFLSVPLSVSAACTRTENLNNCLTNLSSLLKYNLNNVYRIKQMCSHENKRHAHCAIEVLQKCPMLLNDTAEDFLTFLREITVDDLSTACTIWDGTSVEAKSAIEKVYVSKMTMVCIQIGPKYFDSDGKRNDCSYLDQAKRCTLENLHRTHPQYAATYKSIERAAMLFTHCVDHSNYSISEADGTLDDADAQREEDDEMKKKEELQKETMIETSDMDHSKLNGTEWCSTSENLDNSLDSISSVIQYNYNMVTRIRDMCRQETQRHAVCAIEGLKKYPERLNETAQVYLTFLREISVDDVNRVCSVWNGIAEEAKSIIGKVYVAKITNICVQMRRIPIDPNGKLNMCGYLNLNNLCAQEKLEESHPQYLESYKALEEAAMTLSHCVEHKRADVDVVPSEGSPNEVDGDLGGEGHKDSQEDKDDVSATFISLLMSGATAVASLMGWPAEKDIG</sequence>
<protein>
    <submittedName>
        <fullName evidence="3">Uncharacterized protein</fullName>
    </submittedName>
</protein>
<keyword evidence="4" id="KW-1185">Reference proteome</keyword>
<feature type="region of interest" description="Disordered" evidence="1">
    <location>
        <begin position="192"/>
        <end position="214"/>
    </location>
</feature>
<feature type="region of interest" description="Disordered" evidence="1">
    <location>
        <begin position="403"/>
        <end position="430"/>
    </location>
</feature>
<organism evidence="3 4">
    <name type="scientific">Sinanodonta woodiana</name>
    <name type="common">Chinese pond mussel</name>
    <name type="synonym">Anodonta woodiana</name>
    <dbReference type="NCBI Taxonomy" id="1069815"/>
    <lineage>
        <taxon>Eukaryota</taxon>
        <taxon>Metazoa</taxon>
        <taxon>Spiralia</taxon>
        <taxon>Lophotrochozoa</taxon>
        <taxon>Mollusca</taxon>
        <taxon>Bivalvia</taxon>
        <taxon>Autobranchia</taxon>
        <taxon>Heteroconchia</taxon>
        <taxon>Palaeoheterodonta</taxon>
        <taxon>Unionida</taxon>
        <taxon>Unionoidea</taxon>
        <taxon>Unionidae</taxon>
        <taxon>Unioninae</taxon>
        <taxon>Sinanodonta</taxon>
    </lineage>
</organism>
<comment type="caution">
    <text evidence="3">The sequence shown here is derived from an EMBL/GenBank/DDBJ whole genome shotgun (WGS) entry which is preliminary data.</text>
</comment>
<name>A0ABD3UCW7_SINWO</name>
<evidence type="ECO:0000313" key="4">
    <source>
        <dbReference type="Proteomes" id="UP001634394"/>
    </source>
</evidence>
<keyword evidence="2" id="KW-0732">Signal</keyword>
<feature type="compositionally biased region" description="Acidic residues" evidence="1">
    <location>
        <begin position="194"/>
        <end position="207"/>
    </location>
</feature>
<feature type="chain" id="PRO_5044820822" evidence="2">
    <location>
        <begin position="23"/>
        <end position="461"/>
    </location>
</feature>
<gene>
    <name evidence="3" type="ORF">ACJMK2_017604</name>
</gene>
<evidence type="ECO:0000256" key="2">
    <source>
        <dbReference type="SAM" id="SignalP"/>
    </source>
</evidence>